<dbReference type="RefSeq" id="YP_010084387.1">
    <property type="nucleotide sequence ID" value="NC_055135.1"/>
</dbReference>
<reference evidence="1 2" key="1">
    <citation type="journal article" date="2013" name="J. Virol.">
        <title>Next-Generation Sequence Analysis of the Genome of RFHVMn, the Macaque Homolog of Kaposi's Sarcoma (KS)-Associated Herpesvirus, from a KS-Like Tumor of a Pig-Tailed Macaque.</title>
        <authorList>
            <person name="Bruce A.G."/>
            <person name="Ryan J.T."/>
            <person name="Thomas M.J."/>
            <person name="Peng X."/>
            <person name="Grundhoff A."/>
            <person name="Tsai C.C."/>
            <person name="Rose T.M."/>
        </authorList>
    </citation>
    <scope>NUCLEOTIDE SEQUENCE [LARGE SCALE GENOMIC DNA]</scope>
    <source>
        <strain evidence="1">RFHVMnM78114</strain>
    </source>
</reference>
<dbReference type="KEGG" id="vg:65099373"/>
<evidence type="ECO:0000313" key="1">
    <source>
        <dbReference type="EMBL" id="AGY30706.1"/>
    </source>
</evidence>
<sequence>MQTLSIPDARARLDGGAVILSTGEHIFHVLNSPAAAAMVGLAGQEVPVPMLFHKFNRRSGGSLSLYAPNRPELSLLRIMLSPHPYALNSHLCVGKTDASAGVTLYATPVVCSSDFEETPVLPKCRIVISKSDTYADFKEVHLKPAAPKIRTDAQGRRLCIDEKANTVRTFDPNLPANSLCVTPGHPNTSASQMPGHPKSILKYATADEPAARVITEEMVRIFFAAGQRRPQLGHCPVGAFNTVTIMERANNSIIYLPHLKLTRIQHLYIKHTLLHTLGLENVLPCFESIYGTDAAPVQPHQIEYFKEMVGRVKRRVEDAVFCLNSIEDYNFPEPITTAPLCSPSLQKAMEKYFLMCTPKDRKSAACLGAGIIELICNGTPLFEVLGMLSRHMPIRKECTGSLLKIYSLLTI</sequence>
<dbReference type="Pfam" id="PF04682">
    <property type="entry name" value="Herpes_BTRF1"/>
    <property type="match status" value="1"/>
</dbReference>
<organism evidence="1 2">
    <name type="scientific">Retroperitoneal fibromatosis-associated herpesvirus</name>
    <dbReference type="NCBI Taxonomy" id="111469"/>
    <lineage>
        <taxon>Viruses</taxon>
        <taxon>Duplodnaviria</taxon>
        <taxon>Heunggongvirae</taxon>
        <taxon>Peploviricota</taxon>
        <taxon>Herviviricetes</taxon>
        <taxon>Herpesvirales</taxon>
        <taxon>Orthoherpesviridae</taxon>
        <taxon>Gammaherpesvirinae</taxon>
        <taxon>Rhadinovirus</taxon>
        <taxon>Rhadinovirus macacinegamma8</taxon>
        <taxon>Macacine gammaherpesvirus 8</taxon>
    </lineage>
</organism>
<proteinExistence type="predicted"/>
<name>U5NIV0_9GAMA</name>
<dbReference type="InterPro" id="IPR006772">
    <property type="entry name" value="Herpes_BTRF1"/>
</dbReference>
<keyword evidence="2" id="KW-1185">Reference proteome</keyword>
<dbReference type="GeneID" id="65099373"/>
<dbReference type="EMBL" id="KF703446">
    <property type="protein sequence ID" value="AGY30706.1"/>
    <property type="molecule type" value="Genomic_DNA"/>
</dbReference>
<evidence type="ECO:0000313" key="2">
    <source>
        <dbReference type="Proteomes" id="UP000134372"/>
    </source>
</evidence>
<accession>U5NIV0</accession>
<dbReference type="Proteomes" id="UP000134372">
    <property type="component" value="Segment"/>
</dbReference>
<protein>
    <submittedName>
        <fullName evidence="1">ORF23</fullName>
    </submittedName>
</protein>